<gene>
    <name evidence="3" type="ORF">Thini_1919</name>
</gene>
<feature type="region of interest" description="Disordered" evidence="1">
    <location>
        <begin position="31"/>
        <end position="55"/>
    </location>
</feature>
<feature type="chain" id="PRO_5024984997" evidence="2">
    <location>
        <begin position="27"/>
        <end position="317"/>
    </location>
</feature>
<dbReference type="Proteomes" id="UP000005317">
    <property type="component" value="Unassembled WGS sequence"/>
</dbReference>
<dbReference type="Pfam" id="PF03640">
    <property type="entry name" value="Lipoprotein_15"/>
    <property type="match status" value="3"/>
</dbReference>
<dbReference type="InterPro" id="IPR005297">
    <property type="entry name" value="Lipoprotein_repeat"/>
</dbReference>
<keyword evidence="2" id="KW-0732">Signal</keyword>
<accession>A0A656HHI7</accession>
<organism evidence="3 4">
    <name type="scientific">Thiothrix nivea (strain ATCC 35100 / DSM 5205 / JP2)</name>
    <dbReference type="NCBI Taxonomy" id="870187"/>
    <lineage>
        <taxon>Bacteria</taxon>
        <taxon>Pseudomonadati</taxon>
        <taxon>Pseudomonadota</taxon>
        <taxon>Gammaproteobacteria</taxon>
        <taxon>Thiotrichales</taxon>
        <taxon>Thiotrichaceae</taxon>
        <taxon>Thiothrix</taxon>
    </lineage>
</organism>
<name>A0A656HHI7_THINJ</name>
<evidence type="ECO:0000313" key="4">
    <source>
        <dbReference type="Proteomes" id="UP000005317"/>
    </source>
</evidence>
<dbReference type="GO" id="GO:0043448">
    <property type="term" value="P:alkane catabolic process"/>
    <property type="evidence" value="ECO:0007669"/>
    <property type="project" value="TreeGrafter"/>
</dbReference>
<feature type="compositionally biased region" description="Low complexity" evidence="1">
    <location>
        <begin position="32"/>
        <end position="43"/>
    </location>
</feature>
<feature type="signal peptide" evidence="2">
    <location>
        <begin position="1"/>
        <end position="26"/>
    </location>
</feature>
<sequence length="317" mass="34476" precursor="true">MSQNNLSRHFRWLAATSLLVSLAACNGDDNQTLLPEPTPTLTTGAAVPPGTTLETSQPYNRVVVQESAPSDADIRTDNELGDILTDKADDLTLYVFAKDSPDVSVCEVSDSSQCANVWPPLFAAETAQPQGDYTIISRADGSRQWAYRGLPLYFFNGNVSQLPDLIPGDTNGFLVGGVWFVVRPDPFAAATVNGTDIWVGKGSILDVGADADVSIKDPLTELDSTRRRSVDGLTLYTFNNDPGNGTSVCNGECARKWPPLYADLFSIPPGTDFTIITRDNGTLQWAYRGKPLYFWYQDLQPGDTLGTLVPNWSLATR</sequence>
<reference evidence="4" key="1">
    <citation type="journal article" date="2011" name="Stand. Genomic Sci.">
        <title>Genome sequence of the filamentous, gliding Thiothrix nivea neotype strain (JP2(T)).</title>
        <authorList>
            <person name="Lapidus A."/>
            <person name="Nolan M."/>
            <person name="Lucas S."/>
            <person name="Glavina Del Rio T."/>
            <person name="Tice H."/>
            <person name="Cheng J.F."/>
            <person name="Tapia R."/>
            <person name="Han C."/>
            <person name="Goodwin L."/>
            <person name="Pitluck S."/>
            <person name="Liolios K."/>
            <person name="Pagani I."/>
            <person name="Ivanova N."/>
            <person name="Huntemann M."/>
            <person name="Mavromatis K."/>
            <person name="Mikhailova N."/>
            <person name="Pati A."/>
            <person name="Chen A."/>
            <person name="Palaniappan K."/>
            <person name="Land M."/>
            <person name="Brambilla E.M."/>
            <person name="Rohde M."/>
            <person name="Abt B."/>
            <person name="Verbarg S."/>
            <person name="Goker M."/>
            <person name="Bristow J."/>
            <person name="Eisen J.A."/>
            <person name="Markowitz V."/>
            <person name="Hugenholtz P."/>
            <person name="Kyrpides N.C."/>
            <person name="Klenk H.P."/>
            <person name="Woyke T."/>
        </authorList>
    </citation>
    <scope>NUCLEOTIDE SEQUENCE [LARGE SCALE GENOMIC DNA]</scope>
    <source>
        <strain evidence="4">ATCC 35100 / DSM 5205 / JP2</strain>
    </source>
</reference>
<dbReference type="AlphaFoldDB" id="A0A656HHI7"/>
<dbReference type="PANTHER" id="PTHR39335">
    <property type="entry name" value="BLL4220 PROTEIN"/>
    <property type="match status" value="1"/>
</dbReference>
<dbReference type="PANTHER" id="PTHR39335:SF1">
    <property type="entry name" value="BLL4220 PROTEIN"/>
    <property type="match status" value="1"/>
</dbReference>
<evidence type="ECO:0000256" key="2">
    <source>
        <dbReference type="SAM" id="SignalP"/>
    </source>
</evidence>
<evidence type="ECO:0000313" key="3">
    <source>
        <dbReference type="EMBL" id="EIJ34495.1"/>
    </source>
</evidence>
<dbReference type="RefSeq" id="WP_002708423.1">
    <property type="nucleotide sequence ID" value="NZ_JH651384.1"/>
</dbReference>
<keyword evidence="4" id="KW-1185">Reference proteome</keyword>
<evidence type="ECO:0000256" key="1">
    <source>
        <dbReference type="SAM" id="MobiDB-lite"/>
    </source>
</evidence>
<keyword evidence="3" id="KW-0449">Lipoprotein</keyword>
<dbReference type="EMBL" id="JH651384">
    <property type="protein sequence ID" value="EIJ34495.1"/>
    <property type="molecule type" value="Genomic_DNA"/>
</dbReference>
<protein>
    <submittedName>
        <fullName evidence="3">Lipoprotein</fullName>
    </submittedName>
</protein>
<proteinExistence type="predicted"/>